<comment type="caution">
    <text evidence="2">The sequence shown here is derived from an EMBL/GenBank/DDBJ whole genome shotgun (WGS) entry which is preliminary data.</text>
</comment>
<dbReference type="GeneID" id="33566086"/>
<accession>A0A1Y2GML0</accession>
<dbReference type="Proteomes" id="UP000193648">
    <property type="component" value="Unassembled WGS sequence"/>
</dbReference>
<keyword evidence="3" id="KW-1185">Reference proteome</keyword>
<dbReference type="RefSeq" id="XP_021881265.1">
    <property type="nucleotide sequence ID" value="XM_022024242.1"/>
</dbReference>
<dbReference type="InParanoid" id="A0A1Y2GML0"/>
<dbReference type="EMBL" id="MCFF01000019">
    <property type="protein sequence ID" value="ORZ15517.1"/>
    <property type="molecule type" value="Genomic_DNA"/>
</dbReference>
<evidence type="ECO:0008006" key="4">
    <source>
        <dbReference type="Google" id="ProtNLM"/>
    </source>
</evidence>
<organism evidence="2 3">
    <name type="scientific">Lobosporangium transversale</name>
    <dbReference type="NCBI Taxonomy" id="64571"/>
    <lineage>
        <taxon>Eukaryota</taxon>
        <taxon>Fungi</taxon>
        <taxon>Fungi incertae sedis</taxon>
        <taxon>Mucoromycota</taxon>
        <taxon>Mortierellomycotina</taxon>
        <taxon>Mortierellomycetes</taxon>
        <taxon>Mortierellales</taxon>
        <taxon>Mortierellaceae</taxon>
        <taxon>Lobosporangium</taxon>
    </lineage>
</organism>
<reference evidence="2 3" key="1">
    <citation type="submission" date="2016-07" db="EMBL/GenBank/DDBJ databases">
        <title>Pervasive Adenine N6-methylation of Active Genes in Fungi.</title>
        <authorList>
            <consortium name="DOE Joint Genome Institute"/>
            <person name="Mondo S.J."/>
            <person name="Dannebaum R.O."/>
            <person name="Kuo R.C."/>
            <person name="Labutti K."/>
            <person name="Haridas S."/>
            <person name="Kuo A."/>
            <person name="Salamov A."/>
            <person name="Ahrendt S.R."/>
            <person name="Lipzen A."/>
            <person name="Sullivan W."/>
            <person name="Andreopoulos W.B."/>
            <person name="Clum A."/>
            <person name="Lindquist E."/>
            <person name="Daum C."/>
            <person name="Ramamoorthy G.K."/>
            <person name="Gryganskyi A."/>
            <person name="Culley D."/>
            <person name="Magnuson J.K."/>
            <person name="James T.Y."/>
            <person name="O'Malley M.A."/>
            <person name="Stajich J.E."/>
            <person name="Spatafora J.W."/>
            <person name="Visel A."/>
            <person name="Grigoriev I.V."/>
        </authorList>
    </citation>
    <scope>NUCLEOTIDE SEQUENCE [LARGE SCALE GENOMIC DNA]</scope>
    <source>
        <strain evidence="2 3">NRRL 3116</strain>
    </source>
</reference>
<evidence type="ECO:0000313" key="3">
    <source>
        <dbReference type="Proteomes" id="UP000193648"/>
    </source>
</evidence>
<evidence type="ECO:0000256" key="1">
    <source>
        <dbReference type="SAM" id="SignalP"/>
    </source>
</evidence>
<feature type="signal peptide" evidence="1">
    <location>
        <begin position="1"/>
        <end position="22"/>
    </location>
</feature>
<keyword evidence="1" id="KW-0732">Signal</keyword>
<dbReference type="AlphaFoldDB" id="A0A1Y2GML0"/>
<sequence>MAMAMAMAMVMVCAVFRTGSRCLGIRFVLVFFQHVLEIETSRPFSSGSDLCTRVCDEHKGLYGAQAQHLNNMINSRECVNVPSKS</sequence>
<evidence type="ECO:0000313" key="2">
    <source>
        <dbReference type="EMBL" id="ORZ15517.1"/>
    </source>
</evidence>
<protein>
    <recommendedName>
        <fullName evidence="4">Secreted protein</fullName>
    </recommendedName>
</protein>
<proteinExistence type="predicted"/>
<feature type="chain" id="PRO_5012688873" description="Secreted protein" evidence="1">
    <location>
        <begin position="23"/>
        <end position="85"/>
    </location>
</feature>
<name>A0A1Y2GML0_9FUNG</name>
<gene>
    <name evidence="2" type="ORF">BCR41DRAFT_353978</name>
</gene>